<dbReference type="PANTHER" id="PTHR32411">
    <property type="entry name" value="CYSTEINE-RICH REPEAT SECRETORY PROTEIN 38-RELATED"/>
    <property type="match status" value="1"/>
</dbReference>
<organism evidence="7 8">
    <name type="scientific">Dioscorea cayennensis subsp. rotundata</name>
    <name type="common">White Guinea yam</name>
    <name type="synonym">Dioscorea rotundata</name>
    <dbReference type="NCBI Taxonomy" id="55577"/>
    <lineage>
        <taxon>Eukaryota</taxon>
        <taxon>Viridiplantae</taxon>
        <taxon>Streptophyta</taxon>
        <taxon>Embryophyta</taxon>
        <taxon>Tracheophyta</taxon>
        <taxon>Spermatophyta</taxon>
        <taxon>Magnoliopsida</taxon>
        <taxon>Liliopsida</taxon>
        <taxon>Dioscoreales</taxon>
        <taxon>Dioscoreaceae</taxon>
        <taxon>Dioscorea</taxon>
    </lineage>
</organism>
<evidence type="ECO:0000256" key="1">
    <source>
        <dbReference type="ARBA" id="ARBA00004613"/>
    </source>
</evidence>
<keyword evidence="3" id="KW-0732">Signal</keyword>
<dbReference type="GeneID" id="120277207"/>
<comment type="similarity">
    <text evidence="5">Belongs to the cysteine-rich repeat secretory protein family.</text>
</comment>
<evidence type="ECO:0000256" key="2">
    <source>
        <dbReference type="ARBA" id="ARBA00022525"/>
    </source>
</evidence>
<dbReference type="Gene3D" id="3.30.430.20">
    <property type="entry name" value="Gnk2 domain, C-X8-C-X2-C motif"/>
    <property type="match status" value="2"/>
</dbReference>
<dbReference type="InterPro" id="IPR050581">
    <property type="entry name" value="CRR_secretory_protein"/>
</dbReference>
<proteinExistence type="inferred from homology"/>
<keyword evidence="7" id="KW-1185">Reference proteome</keyword>
<dbReference type="Proteomes" id="UP001515500">
    <property type="component" value="Chromosome 15"/>
</dbReference>
<dbReference type="AlphaFoldDB" id="A0AB40CJ01"/>
<keyword evidence="2" id="KW-0964">Secreted</keyword>
<accession>A0AB40CJ01</accession>
<name>A0AB40CJ01_DIOCR</name>
<dbReference type="InterPro" id="IPR038408">
    <property type="entry name" value="GNK2_sf"/>
</dbReference>
<comment type="subcellular location">
    <subcellularLocation>
        <location evidence="1">Secreted</location>
    </subcellularLocation>
</comment>
<gene>
    <name evidence="8" type="primary">LOC120277207</name>
</gene>
<reference evidence="8" key="1">
    <citation type="submission" date="2025-08" db="UniProtKB">
        <authorList>
            <consortium name="RefSeq"/>
        </authorList>
    </citation>
    <scope>IDENTIFICATION</scope>
</reference>
<protein>
    <submittedName>
        <fullName evidence="8">Cysteine-rich repeat secretory protein 38-like</fullName>
    </submittedName>
</protein>
<evidence type="ECO:0000256" key="4">
    <source>
        <dbReference type="ARBA" id="ARBA00022737"/>
    </source>
</evidence>
<sequence>MAKPRQIAVNGVDVSDQIESNLKGRCAGKPAVTERCAGKTCLSQLHEIIILSSPLFIHHSCPQCNSLRFSLLTFCSNTNYTAGDAFSSNLDQLFFMLATKGQPTGFALGTVGYGQNKVNGLTLCRGDVKPAACGTCIRNSATQLRDLCPLKKSAIVWFDDCLLRYSDLEFFGEIDNSDTFYMWNVQNVSDYSTFNNKVNELLNEITLVAYVKPSLFATGEKEIKIGGTEEKLYGLVQCTRDLSGEDCKKCLDGAISQLPSCCDGKRGGRVIGGSCNFRYELYSFYDV</sequence>
<dbReference type="FunFam" id="3.30.430.20:FF:000002">
    <property type="entry name" value="Cysteine-rich receptor-like protein kinase 10"/>
    <property type="match status" value="1"/>
</dbReference>
<evidence type="ECO:0000313" key="7">
    <source>
        <dbReference type="Proteomes" id="UP001515500"/>
    </source>
</evidence>
<keyword evidence="4" id="KW-0677">Repeat</keyword>
<feature type="domain" description="Gnk2-homologous" evidence="6">
    <location>
        <begin position="176"/>
        <end position="284"/>
    </location>
</feature>
<evidence type="ECO:0000256" key="3">
    <source>
        <dbReference type="ARBA" id="ARBA00022729"/>
    </source>
</evidence>
<dbReference type="RefSeq" id="XP_039139894.1">
    <property type="nucleotide sequence ID" value="XM_039283960.1"/>
</dbReference>
<evidence type="ECO:0000313" key="8">
    <source>
        <dbReference type="RefSeq" id="XP_039139894.1"/>
    </source>
</evidence>
<dbReference type="GO" id="GO:0005576">
    <property type="term" value="C:extracellular region"/>
    <property type="evidence" value="ECO:0007669"/>
    <property type="project" value="UniProtKB-SubCell"/>
</dbReference>
<dbReference type="InterPro" id="IPR002902">
    <property type="entry name" value="GNK2"/>
</dbReference>
<dbReference type="CDD" id="cd23509">
    <property type="entry name" value="Gnk2-like"/>
    <property type="match status" value="2"/>
</dbReference>
<feature type="domain" description="Gnk2-homologous" evidence="6">
    <location>
        <begin position="68"/>
        <end position="170"/>
    </location>
</feature>
<dbReference type="PROSITE" id="PS51473">
    <property type="entry name" value="GNK2"/>
    <property type="match status" value="2"/>
</dbReference>
<dbReference type="PANTHER" id="PTHR32411:SF43">
    <property type="entry name" value="CYSTEINE-RICH REPEAT SECRETORY PROTEIN 38"/>
    <property type="match status" value="1"/>
</dbReference>
<evidence type="ECO:0000256" key="5">
    <source>
        <dbReference type="ARBA" id="ARBA00038515"/>
    </source>
</evidence>
<evidence type="ECO:0000259" key="6">
    <source>
        <dbReference type="PROSITE" id="PS51473"/>
    </source>
</evidence>
<dbReference type="Pfam" id="PF01657">
    <property type="entry name" value="Stress-antifung"/>
    <property type="match status" value="2"/>
</dbReference>